<dbReference type="GO" id="GO:1990077">
    <property type="term" value="C:primosome complex"/>
    <property type="evidence" value="ECO:0007669"/>
    <property type="project" value="UniProtKB-KW"/>
</dbReference>
<dbReference type="SUPFAM" id="SSF140914">
    <property type="entry name" value="PriB N-terminal domain-like"/>
    <property type="match status" value="1"/>
</dbReference>
<dbReference type="GO" id="GO:0051539">
    <property type="term" value="F:4 iron, 4 sulfur cluster binding"/>
    <property type="evidence" value="ECO:0007669"/>
    <property type="project" value="UniProtKB-KW"/>
</dbReference>
<dbReference type="EMBL" id="NEXC01000101">
    <property type="protein sequence ID" value="PSN82093.1"/>
    <property type="molecule type" value="Genomic_DNA"/>
</dbReference>
<dbReference type="PANTHER" id="PTHR10537:SF3">
    <property type="entry name" value="DNA PRIMASE LARGE SUBUNIT"/>
    <property type="match status" value="1"/>
</dbReference>
<dbReference type="GO" id="GO:0006270">
    <property type="term" value="P:DNA replication initiation"/>
    <property type="evidence" value="ECO:0007669"/>
    <property type="project" value="TreeGrafter"/>
</dbReference>
<dbReference type="InterPro" id="IPR007238">
    <property type="entry name" value="DNA_primase_lsu_euk/arc"/>
</dbReference>
<reference evidence="9 10" key="1">
    <citation type="submission" date="2017-04" db="EMBL/GenBank/DDBJ databases">
        <title>Novel microbial lineages endemic to geothermal iron-oxide mats fill important gaps in the evolutionary history of Archaea.</title>
        <authorList>
            <person name="Jay Z.J."/>
            <person name="Beam J.P."/>
            <person name="Dlakic M."/>
            <person name="Rusch D.B."/>
            <person name="Kozubal M.A."/>
            <person name="Inskeep W.P."/>
        </authorList>
    </citation>
    <scope>NUCLEOTIDE SEQUENCE [LARGE SCALE GENOMIC DNA]</scope>
    <source>
        <strain evidence="9">OSP_D</strain>
    </source>
</reference>
<gene>
    <name evidence="9" type="ORF">B9Q01_09005</name>
</gene>
<evidence type="ECO:0000256" key="3">
    <source>
        <dbReference type="ARBA" id="ARBA00022515"/>
    </source>
</evidence>
<dbReference type="GO" id="GO:0046872">
    <property type="term" value="F:metal ion binding"/>
    <property type="evidence" value="ECO:0007669"/>
    <property type="project" value="UniProtKB-KW"/>
</dbReference>
<dbReference type="GO" id="GO:0006269">
    <property type="term" value="P:DNA replication, synthesis of primer"/>
    <property type="evidence" value="ECO:0007669"/>
    <property type="project" value="UniProtKB-KW"/>
</dbReference>
<sequence length="354" mass="40059">MELSQKSDTPTLAREFPFSKWGLEVAKSLDMEQKLDFYANHPVVLQKIRVMLGVVKAEKAIFQDRLSDWEFEVASYLVFTRYLVSNSLSNGARETLARKYFSQLAQRIKAKNLSQEVLDTLLESVGFKTKRTQNVKGRVVVEIPLSEYLRVVSELEGNPKTKLTNLPLERGVIRLSGAQLVTLLSDFVQQQLVSIFRKKWELSGKAETPDYLAQVDMIAKEYLKSSGLPEIEEVGVIESLFPPCITSYIKKVKAGGEVGHFDSFLFASFMRAIGAPKESVLEVLSHASNFNSNIANYQVSHVYGETGGRIEYTPPNCDNVKLSRLCPIEGYCHEFARHPLTVYLRNYKKQSTQK</sequence>
<dbReference type="PANTHER" id="PTHR10537">
    <property type="entry name" value="DNA PRIMASE LARGE SUBUNIT"/>
    <property type="match status" value="1"/>
</dbReference>
<keyword evidence="4" id="KW-0235">DNA replication</keyword>
<evidence type="ECO:0000256" key="7">
    <source>
        <dbReference type="ARBA" id="ARBA00023014"/>
    </source>
</evidence>
<dbReference type="InterPro" id="IPR058560">
    <property type="entry name" value="DNA_primase_C"/>
</dbReference>
<keyword evidence="3" id="KW-0639">Primosome</keyword>
<comment type="caution">
    <text evidence="9">The sequence shown here is derived from an EMBL/GenBank/DDBJ whole genome shotgun (WGS) entry which is preliminary data.</text>
</comment>
<proteinExistence type="predicted"/>
<keyword evidence="5" id="KW-0479">Metal-binding</keyword>
<dbReference type="Pfam" id="PF04104">
    <property type="entry name" value="DNA_primase_lrg"/>
    <property type="match status" value="1"/>
</dbReference>
<evidence type="ECO:0000259" key="8">
    <source>
        <dbReference type="Pfam" id="PF04104"/>
    </source>
</evidence>
<evidence type="ECO:0000256" key="1">
    <source>
        <dbReference type="ARBA" id="ARBA00001966"/>
    </source>
</evidence>
<comment type="cofactor">
    <cofactor evidence="1">
        <name>[4Fe-4S] cluster</name>
        <dbReference type="ChEBI" id="CHEBI:49883"/>
    </cofactor>
</comment>
<evidence type="ECO:0000256" key="6">
    <source>
        <dbReference type="ARBA" id="ARBA00023004"/>
    </source>
</evidence>
<evidence type="ECO:0000313" key="10">
    <source>
        <dbReference type="Proteomes" id="UP000240880"/>
    </source>
</evidence>
<keyword evidence="7" id="KW-0411">Iron-sulfur</keyword>
<evidence type="ECO:0000256" key="2">
    <source>
        <dbReference type="ARBA" id="ARBA00022485"/>
    </source>
</evidence>
<accession>A0A2R6A724</accession>
<protein>
    <recommendedName>
        <fullName evidence="8">DNA primase large subunit C-terminal domain-containing protein</fullName>
    </recommendedName>
</protein>
<organism evidence="9 10">
    <name type="scientific">Candidatus Marsarchaeota G1 archaeon OSP_D</name>
    <dbReference type="NCBI Taxonomy" id="1978155"/>
    <lineage>
        <taxon>Archaea</taxon>
        <taxon>Candidatus Marsarchaeota</taxon>
        <taxon>Candidatus Marsarchaeota group 1</taxon>
    </lineage>
</organism>
<keyword evidence="2" id="KW-0004">4Fe-4S</keyword>
<name>A0A2R6A724_9ARCH</name>
<evidence type="ECO:0000256" key="5">
    <source>
        <dbReference type="ARBA" id="ARBA00022723"/>
    </source>
</evidence>
<evidence type="ECO:0000256" key="4">
    <source>
        <dbReference type="ARBA" id="ARBA00022705"/>
    </source>
</evidence>
<dbReference type="AlphaFoldDB" id="A0A2R6A724"/>
<dbReference type="Proteomes" id="UP000240880">
    <property type="component" value="Unassembled WGS sequence"/>
</dbReference>
<evidence type="ECO:0000313" key="9">
    <source>
        <dbReference type="EMBL" id="PSN82093.1"/>
    </source>
</evidence>
<feature type="domain" description="DNA primase large subunit C-terminal" evidence="8">
    <location>
        <begin position="237"/>
        <end position="329"/>
    </location>
</feature>
<keyword evidence="6" id="KW-0408">Iron</keyword>